<dbReference type="HOGENOM" id="CLU_1161882_0_0_1"/>
<dbReference type="AlphaFoldDB" id="A0A0B1P6M8"/>
<organism evidence="1 2">
    <name type="scientific">Uncinula necator</name>
    <name type="common">Grape powdery mildew</name>
    <dbReference type="NCBI Taxonomy" id="52586"/>
    <lineage>
        <taxon>Eukaryota</taxon>
        <taxon>Fungi</taxon>
        <taxon>Dikarya</taxon>
        <taxon>Ascomycota</taxon>
        <taxon>Pezizomycotina</taxon>
        <taxon>Leotiomycetes</taxon>
        <taxon>Erysiphales</taxon>
        <taxon>Erysiphaceae</taxon>
        <taxon>Erysiphe</taxon>
    </lineage>
</organism>
<evidence type="ECO:0000313" key="1">
    <source>
        <dbReference type="EMBL" id="KHJ32284.1"/>
    </source>
</evidence>
<evidence type="ECO:0000313" key="2">
    <source>
        <dbReference type="Proteomes" id="UP000030854"/>
    </source>
</evidence>
<accession>A0A0B1P6M8</accession>
<gene>
    <name evidence="1" type="ORF">EV44_g3527</name>
</gene>
<dbReference type="EMBL" id="JNVN01002208">
    <property type="protein sequence ID" value="KHJ32284.1"/>
    <property type="molecule type" value="Genomic_DNA"/>
</dbReference>
<reference evidence="1 2" key="1">
    <citation type="journal article" date="2014" name="BMC Genomics">
        <title>Adaptive genomic structural variation in the grape powdery mildew pathogen, Erysiphe necator.</title>
        <authorList>
            <person name="Jones L."/>
            <person name="Riaz S."/>
            <person name="Morales-Cruz A."/>
            <person name="Amrine K.C."/>
            <person name="McGuire B."/>
            <person name="Gubler W.D."/>
            <person name="Walker M.A."/>
            <person name="Cantu D."/>
        </authorList>
    </citation>
    <scope>NUCLEOTIDE SEQUENCE [LARGE SCALE GENOMIC DNA]</scope>
    <source>
        <strain evidence="2">c</strain>
    </source>
</reference>
<keyword evidence="2" id="KW-1185">Reference proteome</keyword>
<proteinExistence type="predicted"/>
<comment type="caution">
    <text evidence="1">The sequence shown here is derived from an EMBL/GenBank/DDBJ whole genome shotgun (WGS) entry which is preliminary data.</text>
</comment>
<sequence>MELYLKYRRVQHAGITRNSPVQKTIGKTCRIISREVRENVNYSSLSKEKDKEEWSRICNGEESIKRQKELGKMAAFREWESSWPHKHRNVNLRHRAAADPEVWNAASYYIDKKTGRQKMSLKGTPSNLHRHLKRAQSSVAMQIRSEHIGLKSYLYRRKVPGVNNPSCLCGYPSENVKHAVMACPLKVRGRTEVWRKAKNRSFEAMISNPEDLGRITQWILDQGWFDQFRLAGVVEKVIQERGKIQKSNEGNLVT</sequence>
<evidence type="ECO:0008006" key="3">
    <source>
        <dbReference type="Google" id="ProtNLM"/>
    </source>
</evidence>
<name>A0A0B1P6M8_UNCNE</name>
<dbReference type="Proteomes" id="UP000030854">
    <property type="component" value="Unassembled WGS sequence"/>
</dbReference>
<protein>
    <recommendedName>
        <fullName evidence="3">Reverse transcriptase</fullName>
    </recommendedName>
</protein>